<evidence type="ECO:0000313" key="9">
    <source>
        <dbReference type="EMBL" id="KEH43185.1"/>
    </source>
</evidence>
<feature type="non-terminal residue" evidence="9">
    <location>
        <position position="194"/>
    </location>
</feature>
<keyword evidence="6" id="KW-0539">Nucleus</keyword>
<dbReference type="Pfam" id="PF13921">
    <property type="entry name" value="Myb_DNA-bind_6"/>
    <property type="match status" value="1"/>
</dbReference>
<dbReference type="HOGENOM" id="CLU_028567_25_4_1"/>
<evidence type="ECO:0000256" key="4">
    <source>
        <dbReference type="ARBA" id="ARBA00023125"/>
    </source>
</evidence>
<dbReference type="SMART" id="SM00717">
    <property type="entry name" value="SANT"/>
    <property type="match status" value="2"/>
</dbReference>
<evidence type="ECO:0000256" key="6">
    <source>
        <dbReference type="ARBA" id="ARBA00023242"/>
    </source>
</evidence>
<keyword evidence="2" id="KW-0677">Repeat</keyword>
<proteinExistence type="predicted"/>
<dbReference type="PROSITE" id="PS50090">
    <property type="entry name" value="MYB_LIKE"/>
    <property type="match status" value="2"/>
</dbReference>
<protein>
    <submittedName>
        <fullName evidence="9">Myb DNA-binding domain protein</fullName>
    </submittedName>
</protein>
<evidence type="ECO:0000256" key="3">
    <source>
        <dbReference type="ARBA" id="ARBA00023015"/>
    </source>
</evidence>
<gene>
    <name evidence="10" type="primary">25484743</name>
    <name evidence="9" type="ordered locus">MTR_1g085880</name>
</gene>
<dbReference type="eggNOG" id="KOG0048">
    <property type="taxonomic scope" value="Eukaryota"/>
</dbReference>
<evidence type="ECO:0000313" key="10">
    <source>
        <dbReference type="EnsemblPlants" id="KEH43185"/>
    </source>
</evidence>
<reference evidence="9 11" key="2">
    <citation type="journal article" date="2014" name="BMC Genomics">
        <title>An improved genome release (version Mt4.0) for the model legume Medicago truncatula.</title>
        <authorList>
            <person name="Tang H."/>
            <person name="Krishnakumar V."/>
            <person name="Bidwell S."/>
            <person name="Rosen B."/>
            <person name="Chan A."/>
            <person name="Zhou S."/>
            <person name="Gentzbittel L."/>
            <person name="Childs K.L."/>
            <person name="Yandell M."/>
            <person name="Gundlach H."/>
            <person name="Mayer K.F."/>
            <person name="Schwartz D.C."/>
            <person name="Town C.D."/>
        </authorList>
    </citation>
    <scope>GENOME REANNOTATION</scope>
    <source>
        <strain evidence="9">A17</strain>
        <strain evidence="10 11">cv. Jemalong A17</strain>
    </source>
</reference>
<name>A0A072VYM8_MEDTR</name>
<evidence type="ECO:0000256" key="2">
    <source>
        <dbReference type="ARBA" id="ARBA00022737"/>
    </source>
</evidence>
<dbReference type="InterPro" id="IPR001005">
    <property type="entry name" value="SANT/Myb"/>
</dbReference>
<evidence type="ECO:0000259" key="8">
    <source>
        <dbReference type="PROSITE" id="PS51294"/>
    </source>
</evidence>
<dbReference type="FunFam" id="1.10.10.60:FF:000001">
    <property type="entry name" value="MYB-related transcription factor"/>
    <property type="match status" value="1"/>
</dbReference>
<comment type="subcellular location">
    <subcellularLocation>
        <location evidence="1">Nucleus</location>
    </subcellularLocation>
</comment>
<dbReference type="Proteomes" id="UP000002051">
    <property type="component" value="Unassembled WGS sequence"/>
</dbReference>
<dbReference type="CDD" id="cd00167">
    <property type="entry name" value="SANT"/>
    <property type="match status" value="1"/>
</dbReference>
<dbReference type="AlphaFoldDB" id="A0A072VYM8"/>
<dbReference type="InterPro" id="IPR009057">
    <property type="entry name" value="Homeodomain-like_sf"/>
</dbReference>
<dbReference type="GO" id="GO:0005634">
    <property type="term" value="C:nucleus"/>
    <property type="evidence" value="ECO:0000318"/>
    <property type="project" value="GO_Central"/>
</dbReference>
<dbReference type="OrthoDB" id="2143914at2759"/>
<sequence length="194" mass="22605">MPSSSDTNKRLKKGTLWSKEEDEILKAYVEKHGTGNWKEVSKNTGLAHCGNSCRFRWYNTLRPDLRKGPFSKEEEEKFFELFSKFGEFKWSKMALEMPGRTDNDIKNFWNARKRKHQRHCLSPFPDNNMELVDGLNSSNGKRIRNSQENKFKIPEVIKFGNQILHTNLFDDSNMFFNNVGSTSTCNHTTSTLID</sequence>
<reference evidence="9 11" key="1">
    <citation type="journal article" date="2011" name="Nature">
        <title>The Medicago genome provides insight into the evolution of rhizobial symbioses.</title>
        <authorList>
            <person name="Young N.D."/>
            <person name="Debelle F."/>
            <person name="Oldroyd G.E."/>
            <person name="Geurts R."/>
            <person name="Cannon S.B."/>
            <person name="Udvardi M.K."/>
            <person name="Benedito V.A."/>
            <person name="Mayer K.F."/>
            <person name="Gouzy J."/>
            <person name="Schoof H."/>
            <person name="Van de Peer Y."/>
            <person name="Proost S."/>
            <person name="Cook D.R."/>
            <person name="Meyers B.C."/>
            <person name="Spannagl M."/>
            <person name="Cheung F."/>
            <person name="De Mita S."/>
            <person name="Krishnakumar V."/>
            <person name="Gundlach H."/>
            <person name="Zhou S."/>
            <person name="Mudge J."/>
            <person name="Bharti A.K."/>
            <person name="Murray J.D."/>
            <person name="Naoumkina M.A."/>
            <person name="Rosen B."/>
            <person name="Silverstein K.A."/>
            <person name="Tang H."/>
            <person name="Rombauts S."/>
            <person name="Zhao P.X."/>
            <person name="Zhou P."/>
            <person name="Barbe V."/>
            <person name="Bardou P."/>
            <person name="Bechner M."/>
            <person name="Bellec A."/>
            <person name="Berger A."/>
            <person name="Berges H."/>
            <person name="Bidwell S."/>
            <person name="Bisseling T."/>
            <person name="Choisne N."/>
            <person name="Couloux A."/>
            <person name="Denny R."/>
            <person name="Deshpande S."/>
            <person name="Dai X."/>
            <person name="Doyle J.J."/>
            <person name="Dudez A.M."/>
            <person name="Farmer A.D."/>
            <person name="Fouteau S."/>
            <person name="Franken C."/>
            <person name="Gibelin C."/>
            <person name="Gish J."/>
            <person name="Goldstein S."/>
            <person name="Gonzalez A.J."/>
            <person name="Green P.J."/>
            <person name="Hallab A."/>
            <person name="Hartog M."/>
            <person name="Hua A."/>
            <person name="Humphray S.J."/>
            <person name="Jeong D.H."/>
            <person name="Jing Y."/>
            <person name="Jocker A."/>
            <person name="Kenton S.M."/>
            <person name="Kim D.J."/>
            <person name="Klee K."/>
            <person name="Lai H."/>
            <person name="Lang C."/>
            <person name="Lin S."/>
            <person name="Macmil S.L."/>
            <person name="Magdelenat G."/>
            <person name="Matthews L."/>
            <person name="McCorrison J."/>
            <person name="Monaghan E.L."/>
            <person name="Mun J.H."/>
            <person name="Najar F.Z."/>
            <person name="Nicholson C."/>
            <person name="Noirot C."/>
            <person name="O'Bleness M."/>
            <person name="Paule C.R."/>
            <person name="Poulain J."/>
            <person name="Prion F."/>
            <person name="Qin B."/>
            <person name="Qu C."/>
            <person name="Retzel E.F."/>
            <person name="Riddle C."/>
            <person name="Sallet E."/>
            <person name="Samain S."/>
            <person name="Samson N."/>
            <person name="Sanders I."/>
            <person name="Saurat O."/>
            <person name="Scarpelli C."/>
            <person name="Schiex T."/>
            <person name="Segurens B."/>
            <person name="Severin A.J."/>
            <person name="Sherrier D.J."/>
            <person name="Shi R."/>
            <person name="Sims S."/>
            <person name="Singer S.R."/>
            <person name="Sinharoy S."/>
            <person name="Sterck L."/>
            <person name="Viollet A."/>
            <person name="Wang B.B."/>
            <person name="Wang K."/>
            <person name="Wang M."/>
            <person name="Wang X."/>
            <person name="Warfsmann J."/>
            <person name="Weissenbach J."/>
            <person name="White D.D."/>
            <person name="White J.D."/>
            <person name="Wiley G.B."/>
            <person name="Wincker P."/>
            <person name="Xing Y."/>
            <person name="Yang L."/>
            <person name="Yao Z."/>
            <person name="Ying F."/>
            <person name="Zhai J."/>
            <person name="Zhou L."/>
            <person name="Zuber A."/>
            <person name="Denarie J."/>
            <person name="Dixon R.A."/>
            <person name="May G.D."/>
            <person name="Schwartz D.C."/>
            <person name="Rogers J."/>
            <person name="Quetier F."/>
            <person name="Town C.D."/>
            <person name="Roe B.A."/>
        </authorList>
    </citation>
    <scope>NUCLEOTIDE SEQUENCE [LARGE SCALE GENOMIC DNA]</scope>
    <source>
        <strain evidence="9">A17</strain>
        <strain evidence="10 11">cv. Jemalong A17</strain>
    </source>
</reference>
<reference evidence="10" key="3">
    <citation type="submission" date="2015-04" db="UniProtKB">
        <authorList>
            <consortium name="EnsemblPlants"/>
        </authorList>
    </citation>
    <scope>IDENTIFICATION</scope>
    <source>
        <strain evidence="10">cv. Jemalong A17</strain>
    </source>
</reference>
<dbReference type="Gene3D" id="1.10.10.60">
    <property type="entry name" value="Homeodomain-like"/>
    <property type="match status" value="2"/>
</dbReference>
<dbReference type="EnsemblPlants" id="KEH43185">
    <property type="protein sequence ID" value="KEH43185"/>
    <property type="gene ID" value="MTR_1g085880"/>
</dbReference>
<dbReference type="SUPFAM" id="SSF46689">
    <property type="entry name" value="Homeodomain-like"/>
    <property type="match status" value="1"/>
</dbReference>
<keyword evidence="4 9" id="KW-0238">DNA-binding</keyword>
<feature type="domain" description="Myb-like" evidence="7">
    <location>
        <begin position="17"/>
        <end position="61"/>
    </location>
</feature>
<evidence type="ECO:0000256" key="1">
    <source>
        <dbReference type="ARBA" id="ARBA00004123"/>
    </source>
</evidence>
<dbReference type="PANTHER" id="PTHR47995:SF18">
    <property type="entry name" value="TRANSCRIPTION FACTOR MYB65"/>
    <property type="match status" value="1"/>
</dbReference>
<dbReference type="GO" id="GO:0006355">
    <property type="term" value="P:regulation of DNA-templated transcription"/>
    <property type="evidence" value="ECO:0000318"/>
    <property type="project" value="GO_Central"/>
</dbReference>
<evidence type="ECO:0000256" key="5">
    <source>
        <dbReference type="ARBA" id="ARBA00023163"/>
    </source>
</evidence>
<dbReference type="GO" id="GO:0003677">
    <property type="term" value="F:DNA binding"/>
    <property type="evidence" value="ECO:0007669"/>
    <property type="project" value="UniProtKB-KW"/>
</dbReference>
<dbReference type="EMBL" id="CM001217">
    <property type="protein sequence ID" value="KEH43185.1"/>
    <property type="molecule type" value="Genomic_DNA"/>
</dbReference>
<feature type="domain" description="HTH myb-type" evidence="8">
    <location>
        <begin position="66"/>
        <end position="117"/>
    </location>
</feature>
<dbReference type="GO" id="GO:0003700">
    <property type="term" value="F:DNA-binding transcription factor activity"/>
    <property type="evidence" value="ECO:0000318"/>
    <property type="project" value="GO_Central"/>
</dbReference>
<dbReference type="PROSITE" id="PS51294">
    <property type="entry name" value="HTH_MYB"/>
    <property type="match status" value="2"/>
</dbReference>
<organism evidence="9 11">
    <name type="scientific">Medicago truncatula</name>
    <name type="common">Barrel medic</name>
    <name type="synonym">Medicago tribuloides</name>
    <dbReference type="NCBI Taxonomy" id="3880"/>
    <lineage>
        <taxon>Eukaryota</taxon>
        <taxon>Viridiplantae</taxon>
        <taxon>Streptophyta</taxon>
        <taxon>Embryophyta</taxon>
        <taxon>Tracheophyta</taxon>
        <taxon>Spermatophyta</taxon>
        <taxon>Magnoliopsida</taxon>
        <taxon>eudicotyledons</taxon>
        <taxon>Gunneridae</taxon>
        <taxon>Pentapetalae</taxon>
        <taxon>rosids</taxon>
        <taxon>fabids</taxon>
        <taxon>Fabales</taxon>
        <taxon>Fabaceae</taxon>
        <taxon>Papilionoideae</taxon>
        <taxon>50 kb inversion clade</taxon>
        <taxon>NPAAA clade</taxon>
        <taxon>Hologalegina</taxon>
        <taxon>IRL clade</taxon>
        <taxon>Trifolieae</taxon>
        <taxon>Medicago</taxon>
    </lineage>
</organism>
<dbReference type="PANTHER" id="PTHR47995">
    <property type="entry name" value="TRANSCRIPTION FACTOR MYB33-RELATED"/>
    <property type="match status" value="1"/>
</dbReference>
<keyword evidence="3" id="KW-0805">Transcription regulation</keyword>
<keyword evidence="11" id="KW-1185">Reference proteome</keyword>
<dbReference type="KEGG" id="mtr:25484743"/>
<accession>A0A072VYM8</accession>
<feature type="domain" description="HTH myb-type" evidence="8">
    <location>
        <begin position="8"/>
        <end position="65"/>
    </location>
</feature>
<keyword evidence="5" id="KW-0804">Transcription</keyword>
<dbReference type="InterPro" id="IPR017930">
    <property type="entry name" value="Myb_dom"/>
</dbReference>
<feature type="domain" description="Myb-like" evidence="7">
    <location>
        <begin position="62"/>
        <end position="113"/>
    </location>
</feature>
<evidence type="ECO:0000313" key="11">
    <source>
        <dbReference type="Proteomes" id="UP000002051"/>
    </source>
</evidence>
<evidence type="ECO:0000259" key="7">
    <source>
        <dbReference type="PROSITE" id="PS50090"/>
    </source>
</evidence>